<dbReference type="SUPFAM" id="SSF53187">
    <property type="entry name" value="Zn-dependent exopeptidases"/>
    <property type="match status" value="1"/>
</dbReference>
<keyword evidence="7" id="KW-0645">Protease</keyword>
<dbReference type="PANTHER" id="PTHR12756">
    <property type="entry name" value="CYTOSOLIC CARBOXYPEPTIDASE"/>
    <property type="match status" value="1"/>
</dbReference>
<evidence type="ECO:0000256" key="16">
    <source>
        <dbReference type="ARBA" id="ARBA00024627"/>
    </source>
</evidence>
<evidence type="ECO:0000256" key="8">
    <source>
        <dbReference type="ARBA" id="ARBA00022723"/>
    </source>
</evidence>
<proteinExistence type="inferred from homology"/>
<evidence type="ECO:0000256" key="3">
    <source>
        <dbReference type="ARBA" id="ARBA00004186"/>
    </source>
</evidence>
<comment type="catalytic activity">
    <reaction evidence="20">
        <text>gamma-L-glutamyl-L-glutamyl-[protein] + H2O = L-glutamyl-[protein] + L-glutamate</text>
        <dbReference type="Rhea" id="RHEA:60152"/>
        <dbReference type="Rhea" id="RHEA-COMP:10208"/>
        <dbReference type="Rhea" id="RHEA-COMP:15517"/>
        <dbReference type="ChEBI" id="CHEBI:15377"/>
        <dbReference type="ChEBI" id="CHEBI:29973"/>
        <dbReference type="ChEBI" id="CHEBI:29985"/>
        <dbReference type="ChEBI" id="CHEBI:143622"/>
    </reaction>
    <physiologicalReaction direction="left-to-right" evidence="20">
        <dbReference type="Rhea" id="RHEA:60153"/>
    </physiologicalReaction>
</comment>
<gene>
    <name evidence="23" type="primary">agbl5_0</name>
    <name evidence="25 26" type="synonym">LOC112683101</name>
    <name evidence="23" type="ORF">g.96653</name>
</gene>
<evidence type="ECO:0000313" key="23">
    <source>
        <dbReference type="EMBL" id="MBY82917.1"/>
    </source>
</evidence>
<dbReference type="InterPro" id="IPR040626">
    <property type="entry name" value="Pepdidase_M14_N"/>
</dbReference>
<evidence type="ECO:0000256" key="15">
    <source>
        <dbReference type="ARBA" id="ARBA00024524"/>
    </source>
</evidence>
<sequence length="733" mass="83921">MNITSDIVPEVQPGVFTYELYTILSNFESANLAQVKYVRKQTPGIDEDLEFNLWTKPDCGGTEFECNYKSWFYFAIKGGIPGTAVRLNLVNLNKQSKMYSQGMTPVFKVDLGKSEKPNAKFSKASWFRIKEIPTYQVNENQEFVLSFSHRSLENIEATTYYAFTYPYTYTDLCNSLSFYEKQFPLPSDLKEKNEKDIYFHRETIVKSLDNRSVDLLTISSFKDISEERECRLFGLFPDENKPRPYAFKKKKVVVMSARVHPGETPSSFVMNGLIKYLLSKDEQANILRQNYVFKLIPMLNPDGVARGFYRTDTRGTNLNRFYLKPSLKFHPTIYAARSLILYHHLGYELRDELIKEHSNILDLTTSSSTFCRSSDNDDDLNIRIKDMLATDCIVYDGQNKIKPKIINNDPDSLNILLKKSQSCTADFFTNKGLDSGLYLYVDFHGHASKKGIFMYGNHFDNIVDNIECMVYPKLMSINNQNFHYTSCNFSEHNMYSKDKKFGLSKEGSGRVAVLKYTGLIRSYTLECNYNTGRFVNFIPPTVHFVAERRTQSLVPPKFTPTIFEQVGKSLAISILDLSNLNPNSRLENSDFKSLTGLREMLRSNIISDCNRNRRLGSKSTSNINVDIPITSKQVKKSSISYDLMKPTTSKLLQPIMAISVTPKTKPTPLHKTIKKPTSGGIIKKNLKKRKMTASKQKAVVNTADNSLKLWCLEKKTDLKPLCVLGAEQWKKKK</sequence>
<dbReference type="Proteomes" id="UP000694846">
    <property type="component" value="Unplaced"/>
</dbReference>
<comment type="subcellular location">
    <subcellularLocation>
        <location evidence="3">Cytoplasm</location>
        <location evidence="3">Cytoskeleton</location>
        <location evidence="3">Spindle</location>
    </subcellularLocation>
    <subcellularLocation>
        <location evidence="4">Midbody</location>
    </subcellularLocation>
    <subcellularLocation>
        <location evidence="2">Nucleus</location>
    </subcellularLocation>
</comment>
<keyword evidence="13" id="KW-0539">Nucleus</keyword>
<evidence type="ECO:0000256" key="17">
    <source>
        <dbReference type="ARBA" id="ARBA00026108"/>
    </source>
</evidence>
<dbReference type="InterPro" id="IPR034286">
    <property type="entry name" value="M14_AGBL5-like"/>
</dbReference>
<dbReference type="RefSeq" id="XP_025409752.1">
    <property type="nucleotide sequence ID" value="XM_025553967.1"/>
</dbReference>
<keyword evidence="12" id="KW-0206">Cytoskeleton</keyword>
<reference evidence="25 26" key="2">
    <citation type="submission" date="2025-04" db="UniProtKB">
        <authorList>
            <consortium name="RefSeq"/>
        </authorList>
    </citation>
    <scope>IDENTIFICATION</scope>
    <source>
        <tissue evidence="25 26">Whole body</tissue>
    </source>
</reference>
<keyword evidence="9" id="KW-0378">Hydrolase</keyword>
<evidence type="ECO:0000256" key="14">
    <source>
        <dbReference type="ARBA" id="ARBA00024141"/>
    </source>
</evidence>
<keyword evidence="8" id="KW-0479">Metal-binding</keyword>
<evidence type="ECO:0000313" key="24">
    <source>
        <dbReference type="Proteomes" id="UP000694846"/>
    </source>
</evidence>
<dbReference type="PROSITE" id="PS52035">
    <property type="entry name" value="PEPTIDASE_M14"/>
    <property type="match status" value="1"/>
</dbReference>
<dbReference type="OrthoDB" id="10253041at2759"/>
<keyword evidence="6" id="KW-0963">Cytoplasm</keyword>
<dbReference type="RefSeq" id="XP_025409753.1">
    <property type="nucleotide sequence ID" value="XM_025553968.1"/>
</dbReference>
<evidence type="ECO:0000259" key="22">
    <source>
        <dbReference type="PROSITE" id="PS52035"/>
    </source>
</evidence>
<dbReference type="GO" id="GO:0030496">
    <property type="term" value="C:midbody"/>
    <property type="evidence" value="ECO:0007669"/>
    <property type="project" value="UniProtKB-SubCell"/>
</dbReference>
<reference evidence="23" key="1">
    <citation type="submission" date="2018-04" db="EMBL/GenBank/DDBJ databases">
        <title>Transcriptome assembly of Sipha flava.</title>
        <authorList>
            <person name="Scully E.D."/>
            <person name="Geib S.M."/>
            <person name="Palmer N.A."/>
            <person name="Koch K."/>
            <person name="Bradshaw J."/>
            <person name="Heng-Moss T."/>
            <person name="Sarath G."/>
        </authorList>
    </citation>
    <scope>NUCLEOTIDE SEQUENCE</scope>
</reference>
<evidence type="ECO:0000256" key="2">
    <source>
        <dbReference type="ARBA" id="ARBA00004123"/>
    </source>
</evidence>
<keyword evidence="24" id="KW-1185">Reference proteome</keyword>
<dbReference type="EC" id="3.4.17.24" evidence="17"/>
<dbReference type="GO" id="GO:0005634">
    <property type="term" value="C:nucleus"/>
    <property type="evidence" value="ECO:0007669"/>
    <property type="project" value="UniProtKB-SubCell"/>
</dbReference>
<dbReference type="Pfam" id="PF00246">
    <property type="entry name" value="Peptidase_M14"/>
    <property type="match status" value="1"/>
</dbReference>
<dbReference type="AlphaFoldDB" id="A0A2S2QYS7"/>
<evidence type="ECO:0000313" key="25">
    <source>
        <dbReference type="RefSeq" id="XP_025409752.1"/>
    </source>
</evidence>
<dbReference type="InterPro" id="IPR000834">
    <property type="entry name" value="Peptidase_M14"/>
</dbReference>
<evidence type="ECO:0000256" key="12">
    <source>
        <dbReference type="ARBA" id="ARBA00023212"/>
    </source>
</evidence>
<organism evidence="23">
    <name type="scientific">Sipha flava</name>
    <name type="common">yellow sugarcane aphid</name>
    <dbReference type="NCBI Taxonomy" id="143950"/>
    <lineage>
        <taxon>Eukaryota</taxon>
        <taxon>Metazoa</taxon>
        <taxon>Ecdysozoa</taxon>
        <taxon>Arthropoda</taxon>
        <taxon>Hexapoda</taxon>
        <taxon>Insecta</taxon>
        <taxon>Pterygota</taxon>
        <taxon>Neoptera</taxon>
        <taxon>Paraneoptera</taxon>
        <taxon>Hemiptera</taxon>
        <taxon>Sternorrhyncha</taxon>
        <taxon>Aphidomorpha</taxon>
        <taxon>Aphidoidea</taxon>
        <taxon>Aphididae</taxon>
        <taxon>Sipha</taxon>
    </lineage>
</organism>
<evidence type="ECO:0000256" key="13">
    <source>
        <dbReference type="ARBA" id="ARBA00023242"/>
    </source>
</evidence>
<evidence type="ECO:0000256" key="20">
    <source>
        <dbReference type="ARBA" id="ARBA00047714"/>
    </source>
</evidence>
<evidence type="ECO:0000256" key="6">
    <source>
        <dbReference type="ARBA" id="ARBA00022490"/>
    </source>
</evidence>
<dbReference type="Gene3D" id="3.40.630.10">
    <property type="entry name" value="Zn peptidases"/>
    <property type="match status" value="2"/>
</dbReference>
<keyword evidence="10" id="KW-0862">Zinc</keyword>
<dbReference type="GO" id="GO:0008270">
    <property type="term" value="F:zinc ion binding"/>
    <property type="evidence" value="ECO:0007669"/>
    <property type="project" value="InterPro"/>
</dbReference>
<accession>A0A2S2QYS7</accession>
<dbReference type="InterPro" id="IPR050821">
    <property type="entry name" value="Cytosolic_carboxypeptidase"/>
</dbReference>
<dbReference type="GO" id="GO:0004181">
    <property type="term" value="F:metallocarboxypeptidase activity"/>
    <property type="evidence" value="ECO:0007669"/>
    <property type="project" value="InterPro"/>
</dbReference>
<evidence type="ECO:0000256" key="19">
    <source>
        <dbReference type="ARBA" id="ARBA00032928"/>
    </source>
</evidence>
<evidence type="ECO:0000256" key="11">
    <source>
        <dbReference type="ARBA" id="ARBA00023049"/>
    </source>
</evidence>
<keyword evidence="11" id="KW-0482">Metalloprotease</keyword>
<evidence type="ECO:0000256" key="10">
    <source>
        <dbReference type="ARBA" id="ARBA00022833"/>
    </source>
</evidence>
<keyword evidence="23" id="KW-0121">Carboxypeptidase</keyword>
<dbReference type="GO" id="GO:0006508">
    <property type="term" value="P:proteolysis"/>
    <property type="evidence" value="ECO:0007669"/>
    <property type="project" value="UniProtKB-KW"/>
</dbReference>
<evidence type="ECO:0000256" key="1">
    <source>
        <dbReference type="ARBA" id="ARBA00001947"/>
    </source>
</evidence>
<feature type="domain" description="Peptidase M14" evidence="22">
    <location>
        <begin position="165"/>
        <end position="578"/>
    </location>
</feature>
<feature type="active site" description="Proton donor/acceptor" evidence="21">
    <location>
        <position position="526"/>
    </location>
</feature>
<evidence type="ECO:0000256" key="9">
    <source>
        <dbReference type="ARBA" id="ARBA00022801"/>
    </source>
</evidence>
<comment type="catalytic activity">
    <reaction evidence="15">
        <text>C-terminal L-alpha-aminoacyl-L-glutamyl-L-glutamyl-[tubulin] + H2O = C-terminal L-alpha-aminoacyl-L-glutamyl-[tubulin] + L-glutamate</text>
        <dbReference type="Rhea" id="RHEA:63792"/>
        <dbReference type="Rhea" id="RHEA-COMP:16435"/>
        <dbReference type="Rhea" id="RHEA-COMP:16436"/>
        <dbReference type="ChEBI" id="CHEBI:15377"/>
        <dbReference type="ChEBI" id="CHEBI:29985"/>
        <dbReference type="ChEBI" id="CHEBI:149555"/>
        <dbReference type="ChEBI" id="CHEBI:149556"/>
        <dbReference type="EC" id="3.4.17.24"/>
    </reaction>
    <physiologicalReaction direction="left-to-right" evidence="15">
        <dbReference type="Rhea" id="RHEA:63793"/>
    </physiologicalReaction>
</comment>
<evidence type="ECO:0000313" key="26">
    <source>
        <dbReference type="RefSeq" id="XP_025409753.1"/>
    </source>
</evidence>
<evidence type="ECO:0000256" key="21">
    <source>
        <dbReference type="PROSITE-ProRule" id="PRU01379"/>
    </source>
</evidence>
<dbReference type="PANTHER" id="PTHR12756:SF12">
    <property type="entry name" value="CYTOSOLIC CARBOXYPEPTIDASE-LIKE PROTEIN 5"/>
    <property type="match status" value="1"/>
</dbReference>
<dbReference type="Pfam" id="PF18027">
    <property type="entry name" value="Pepdidase_M14_N"/>
    <property type="match status" value="1"/>
</dbReference>
<evidence type="ECO:0000256" key="4">
    <source>
        <dbReference type="ARBA" id="ARBA00004214"/>
    </source>
</evidence>
<dbReference type="Gene3D" id="2.60.40.3120">
    <property type="match status" value="1"/>
</dbReference>
<name>A0A2S2QYS7_9HEMI</name>
<protein>
    <recommendedName>
        <fullName evidence="14">Cytosolic carboxypeptidase-like protein 5</fullName>
        <ecNumber evidence="17">3.4.17.24</ecNumber>
    </recommendedName>
    <alternativeName>
        <fullName evidence="19">ATP/GTP-binding protein-like 5</fullName>
    </alternativeName>
    <alternativeName>
        <fullName evidence="18">Protein deglutamylase CCP5</fullName>
    </alternativeName>
</protein>
<dbReference type="EMBL" id="GGMS01013714">
    <property type="protein sequence ID" value="MBY82917.1"/>
    <property type="molecule type" value="Transcribed_RNA"/>
</dbReference>
<evidence type="ECO:0000256" key="5">
    <source>
        <dbReference type="ARBA" id="ARBA00005988"/>
    </source>
</evidence>
<comment type="similarity">
    <text evidence="5 21">Belongs to the peptidase M14 family.</text>
</comment>
<dbReference type="GO" id="GO:0005819">
    <property type="term" value="C:spindle"/>
    <property type="evidence" value="ECO:0007669"/>
    <property type="project" value="UniProtKB-SubCell"/>
</dbReference>
<evidence type="ECO:0000256" key="7">
    <source>
        <dbReference type="ARBA" id="ARBA00022670"/>
    </source>
</evidence>
<comment type="cofactor">
    <cofactor evidence="1">
        <name>Zn(2+)</name>
        <dbReference type="ChEBI" id="CHEBI:29105"/>
    </cofactor>
</comment>
<evidence type="ECO:0000256" key="18">
    <source>
        <dbReference type="ARBA" id="ARBA00032753"/>
    </source>
</evidence>
<dbReference type="CDD" id="cd06236">
    <property type="entry name" value="M14_AGBL5_like"/>
    <property type="match status" value="1"/>
</dbReference>
<comment type="catalytic activity">
    <reaction evidence="16">
        <text>C-terminal L-alpha-aminoacyl-L-glutamyl-[tubulin] + H2O = C-terminal L-alpha-aminoacyl-[tubulin] + L-glutamate</text>
        <dbReference type="Rhea" id="RHEA:63796"/>
        <dbReference type="Rhea" id="RHEA-COMP:16436"/>
        <dbReference type="Rhea" id="RHEA-COMP:16437"/>
        <dbReference type="ChEBI" id="CHEBI:15377"/>
        <dbReference type="ChEBI" id="CHEBI:29985"/>
        <dbReference type="ChEBI" id="CHEBI:90782"/>
        <dbReference type="ChEBI" id="CHEBI:149556"/>
        <dbReference type="EC" id="3.4.17.24"/>
    </reaction>
    <physiologicalReaction direction="left-to-right" evidence="16">
        <dbReference type="Rhea" id="RHEA:63797"/>
    </physiologicalReaction>
</comment>